<evidence type="ECO:0000313" key="3">
    <source>
        <dbReference type="Proteomes" id="UP000005408"/>
    </source>
</evidence>
<reference evidence="2" key="1">
    <citation type="submission" date="2022-08" db="UniProtKB">
        <authorList>
            <consortium name="EnsemblMetazoa"/>
        </authorList>
    </citation>
    <scope>IDENTIFICATION</scope>
    <source>
        <strain evidence="2">05x7-T-G4-1.051#20</strain>
    </source>
</reference>
<keyword evidence="1" id="KW-0472">Membrane</keyword>
<evidence type="ECO:0000313" key="2">
    <source>
        <dbReference type="EnsemblMetazoa" id="G6574.1:cds"/>
    </source>
</evidence>
<name>A0A8W8NEJ2_MAGGI</name>
<dbReference type="AlphaFoldDB" id="A0A8W8NEJ2"/>
<keyword evidence="1" id="KW-0812">Transmembrane</keyword>
<dbReference type="EnsemblMetazoa" id="G6574.1">
    <property type="protein sequence ID" value="G6574.1:cds"/>
    <property type="gene ID" value="G6574"/>
</dbReference>
<evidence type="ECO:0000256" key="1">
    <source>
        <dbReference type="SAM" id="Phobius"/>
    </source>
</evidence>
<sequence>MIQTVHARDYRDNPIQSAFSCQRPRLWRYCITLSAKLCVDMKLRIVIIAMTIFILHTFAQDDVIKHRLHKRYMADLTLPSIIASLSRRNVCPTVDCQYYELMKYGRRKRDLSLLKYEICCDN</sequence>
<keyword evidence="3" id="KW-1185">Reference proteome</keyword>
<keyword evidence="1" id="KW-1133">Transmembrane helix</keyword>
<proteinExistence type="predicted"/>
<accession>A0A8W8NEJ2</accession>
<organism evidence="2 3">
    <name type="scientific">Magallana gigas</name>
    <name type="common">Pacific oyster</name>
    <name type="synonym">Crassostrea gigas</name>
    <dbReference type="NCBI Taxonomy" id="29159"/>
    <lineage>
        <taxon>Eukaryota</taxon>
        <taxon>Metazoa</taxon>
        <taxon>Spiralia</taxon>
        <taxon>Lophotrochozoa</taxon>
        <taxon>Mollusca</taxon>
        <taxon>Bivalvia</taxon>
        <taxon>Autobranchia</taxon>
        <taxon>Pteriomorphia</taxon>
        <taxon>Ostreida</taxon>
        <taxon>Ostreoidea</taxon>
        <taxon>Ostreidae</taxon>
        <taxon>Magallana</taxon>
    </lineage>
</organism>
<feature type="transmembrane region" description="Helical" evidence="1">
    <location>
        <begin position="43"/>
        <end position="64"/>
    </location>
</feature>
<protein>
    <submittedName>
        <fullName evidence="2">Uncharacterized protein</fullName>
    </submittedName>
</protein>
<dbReference type="Proteomes" id="UP000005408">
    <property type="component" value="Unassembled WGS sequence"/>
</dbReference>